<name>A0A401GKH7_9APHY</name>
<accession>A0A401GKH7</accession>
<dbReference type="GeneID" id="38779583"/>
<gene>
    <name evidence="2" type="ORF">SCP_0410510</name>
</gene>
<reference evidence="2 3" key="1">
    <citation type="journal article" date="2018" name="Sci. Rep.">
        <title>Genome sequence of the cauliflower mushroom Sparassis crispa (Hanabiratake) and its association with beneficial usage.</title>
        <authorList>
            <person name="Kiyama R."/>
            <person name="Furutani Y."/>
            <person name="Kawaguchi K."/>
            <person name="Nakanishi T."/>
        </authorList>
    </citation>
    <scope>NUCLEOTIDE SEQUENCE [LARGE SCALE GENOMIC DNA]</scope>
</reference>
<dbReference type="InParanoid" id="A0A401GKH7"/>
<feature type="region of interest" description="Disordered" evidence="1">
    <location>
        <begin position="1"/>
        <end position="91"/>
    </location>
</feature>
<organism evidence="2 3">
    <name type="scientific">Sparassis crispa</name>
    <dbReference type="NCBI Taxonomy" id="139825"/>
    <lineage>
        <taxon>Eukaryota</taxon>
        <taxon>Fungi</taxon>
        <taxon>Dikarya</taxon>
        <taxon>Basidiomycota</taxon>
        <taxon>Agaricomycotina</taxon>
        <taxon>Agaricomycetes</taxon>
        <taxon>Polyporales</taxon>
        <taxon>Sparassidaceae</taxon>
        <taxon>Sparassis</taxon>
    </lineage>
</organism>
<keyword evidence="3" id="KW-1185">Reference proteome</keyword>
<evidence type="ECO:0000313" key="2">
    <source>
        <dbReference type="EMBL" id="GBE82666.1"/>
    </source>
</evidence>
<dbReference type="RefSeq" id="XP_027613579.1">
    <property type="nucleotide sequence ID" value="XM_027757778.1"/>
</dbReference>
<feature type="compositionally biased region" description="Polar residues" evidence="1">
    <location>
        <begin position="39"/>
        <end position="52"/>
    </location>
</feature>
<dbReference type="EMBL" id="BFAD01000004">
    <property type="protein sequence ID" value="GBE82666.1"/>
    <property type="molecule type" value="Genomic_DNA"/>
</dbReference>
<proteinExistence type="predicted"/>
<protein>
    <submittedName>
        <fullName evidence="2">Uncharacterized protein</fullName>
    </submittedName>
</protein>
<evidence type="ECO:0000256" key="1">
    <source>
        <dbReference type="SAM" id="MobiDB-lite"/>
    </source>
</evidence>
<feature type="compositionally biased region" description="Polar residues" evidence="1">
    <location>
        <begin position="59"/>
        <end position="72"/>
    </location>
</feature>
<evidence type="ECO:0000313" key="3">
    <source>
        <dbReference type="Proteomes" id="UP000287166"/>
    </source>
</evidence>
<dbReference type="STRING" id="139825.A0A401GKH7"/>
<comment type="caution">
    <text evidence="2">The sequence shown here is derived from an EMBL/GenBank/DDBJ whole genome shotgun (WGS) entry which is preliminary data.</text>
</comment>
<dbReference type="OrthoDB" id="2803094at2759"/>
<dbReference type="Proteomes" id="UP000287166">
    <property type="component" value="Unassembled WGS sequence"/>
</dbReference>
<sequence length="446" mass="49446">MSNTPTGASARVESSDTPTPRPSKRQRQTANEDHPSPTPSKSALNPEGSSPAQPLPASIQETLPTRSTSGLLSRSGEHEPGPSVPVPAGTMQAPRYSIIKAMRKKDGTLAPGVAPAFDGLLRVATVLKTQPPDIPNLYNEGTKSSTRLPTEFDVWSENGLPRLMEVVPAHETLIDGVFDSANELLATLPVLNLRNHIHQRWLNLVHPALTSRSLPPEIRSEHDTEDWLFSVLIRPAIEVIKAIQLGRFDYDHTNHRYPNVMSGESKDARSIPDGIFIGADWTIRATLEAKTHKVLAAPQPETTSTFYDICVKGAPRRIVHFHWPKQDDDCSRLSTESLILIQVWQQMQDKNVDLAILSSVQSTFFLVKEGVRLYVSRGYRAQHRPLFAVFAFLAVAFGLIPRKVLQDSLPAVEPWNRRFTARTAARPGIDERTMPSLFVPQLAVDD</sequence>
<dbReference type="AlphaFoldDB" id="A0A401GKH7"/>